<feature type="non-terminal residue" evidence="2">
    <location>
        <position position="104"/>
    </location>
</feature>
<dbReference type="Pfam" id="PF21671">
    <property type="entry name" value="CPL1-like"/>
    <property type="match status" value="1"/>
</dbReference>
<accession>A0A2A9NAB2</accession>
<dbReference type="InterPro" id="IPR048661">
    <property type="entry name" value="CPL1-like"/>
</dbReference>
<keyword evidence="3" id="KW-1185">Reference proteome</keyword>
<sequence length="104" mass="11274">MKKSQITTLAQAEASCKVGEVVCGIPGRSGVTNFECINIEDSLDSCGGCMAAHPFLKRKGEQQLIGRDCSQIPHVIQVDCVNRACIVHRCKKGYTTSEDKTKCV</sequence>
<dbReference type="EMBL" id="KZ302104">
    <property type="protein sequence ID" value="PFH47569.1"/>
    <property type="molecule type" value="Genomic_DNA"/>
</dbReference>
<dbReference type="OrthoDB" id="439917at2759"/>
<name>A0A2A9NAB2_9AGAR</name>
<dbReference type="AlphaFoldDB" id="A0A2A9NAB2"/>
<feature type="domain" description="Protein CPL1-like" evidence="1">
    <location>
        <begin position="34"/>
        <end position="104"/>
    </location>
</feature>
<evidence type="ECO:0000313" key="3">
    <source>
        <dbReference type="Proteomes" id="UP000242287"/>
    </source>
</evidence>
<dbReference type="InterPro" id="IPR038955">
    <property type="entry name" value="PriA/CPL1_fungi"/>
</dbReference>
<dbReference type="PANTHER" id="PTHR35192">
    <property type="entry name" value="PROTEIN, PUTATIVE-RELATED"/>
    <property type="match status" value="1"/>
</dbReference>
<gene>
    <name evidence="2" type="ORF">AMATHDRAFT_151777</name>
</gene>
<evidence type="ECO:0000259" key="1">
    <source>
        <dbReference type="Pfam" id="PF21671"/>
    </source>
</evidence>
<proteinExistence type="predicted"/>
<protein>
    <recommendedName>
        <fullName evidence="1">Protein CPL1-like domain-containing protein</fullName>
    </recommendedName>
</protein>
<organism evidence="2 3">
    <name type="scientific">Amanita thiersii Skay4041</name>
    <dbReference type="NCBI Taxonomy" id="703135"/>
    <lineage>
        <taxon>Eukaryota</taxon>
        <taxon>Fungi</taxon>
        <taxon>Dikarya</taxon>
        <taxon>Basidiomycota</taxon>
        <taxon>Agaricomycotina</taxon>
        <taxon>Agaricomycetes</taxon>
        <taxon>Agaricomycetidae</taxon>
        <taxon>Agaricales</taxon>
        <taxon>Pluteineae</taxon>
        <taxon>Amanitaceae</taxon>
        <taxon>Amanita</taxon>
    </lineage>
</organism>
<dbReference type="PANTHER" id="PTHR35192:SF2">
    <property type="entry name" value="APPLE DOMAIN-CONTAINING PROTEIN"/>
    <property type="match status" value="1"/>
</dbReference>
<evidence type="ECO:0000313" key="2">
    <source>
        <dbReference type="EMBL" id="PFH47569.1"/>
    </source>
</evidence>
<dbReference type="Proteomes" id="UP000242287">
    <property type="component" value="Unassembled WGS sequence"/>
</dbReference>
<reference evidence="2 3" key="1">
    <citation type="submission" date="2014-02" db="EMBL/GenBank/DDBJ databases">
        <title>Transposable element dynamics among asymbiotic and ectomycorrhizal Amanita fungi.</title>
        <authorList>
            <consortium name="DOE Joint Genome Institute"/>
            <person name="Hess J."/>
            <person name="Skrede I."/>
            <person name="Wolfe B."/>
            <person name="LaButti K."/>
            <person name="Ohm R.A."/>
            <person name="Grigoriev I.V."/>
            <person name="Pringle A."/>
        </authorList>
    </citation>
    <scope>NUCLEOTIDE SEQUENCE [LARGE SCALE GENOMIC DNA]</scope>
    <source>
        <strain evidence="2 3">SKay4041</strain>
    </source>
</reference>
<dbReference type="STRING" id="703135.A0A2A9NAB2"/>